<comment type="caution">
    <text evidence="6">The sequence shown here is derived from an EMBL/GenBank/DDBJ whole genome shotgun (WGS) entry which is preliminary data.</text>
</comment>
<proteinExistence type="predicted"/>
<reference evidence="7" key="1">
    <citation type="journal article" date="2019" name="Int. J. Syst. Evol. Microbiol.">
        <title>The Global Catalogue of Microorganisms (GCM) 10K type strain sequencing project: providing services to taxonomists for standard genome sequencing and annotation.</title>
        <authorList>
            <consortium name="The Broad Institute Genomics Platform"/>
            <consortium name="The Broad Institute Genome Sequencing Center for Infectious Disease"/>
            <person name="Wu L."/>
            <person name="Ma J."/>
        </authorList>
    </citation>
    <scope>NUCLEOTIDE SEQUENCE [LARGE SCALE GENOMIC DNA]</scope>
    <source>
        <strain evidence="7">JCM 17695</strain>
    </source>
</reference>
<evidence type="ECO:0000313" key="7">
    <source>
        <dbReference type="Proteomes" id="UP001596512"/>
    </source>
</evidence>
<evidence type="ECO:0000259" key="5">
    <source>
        <dbReference type="Pfam" id="PF02668"/>
    </source>
</evidence>
<keyword evidence="2 6" id="KW-0560">Oxidoreductase</keyword>
<evidence type="ECO:0000256" key="2">
    <source>
        <dbReference type="ARBA" id="ARBA00023002"/>
    </source>
</evidence>
<dbReference type="EMBL" id="JBHTEY010000004">
    <property type="protein sequence ID" value="MFC7615777.1"/>
    <property type="molecule type" value="Genomic_DNA"/>
</dbReference>
<dbReference type="Proteomes" id="UP001596512">
    <property type="component" value="Unassembled WGS sequence"/>
</dbReference>
<dbReference type="EC" id="1.14.11.-" evidence="6"/>
<dbReference type="SUPFAM" id="SSF51197">
    <property type="entry name" value="Clavaminate synthase-like"/>
    <property type="match status" value="1"/>
</dbReference>
<evidence type="ECO:0000256" key="4">
    <source>
        <dbReference type="ARBA" id="ARBA00023194"/>
    </source>
</evidence>
<dbReference type="PANTHER" id="PTHR10696:SF56">
    <property type="entry name" value="TAUD_TFDA-LIKE DOMAIN-CONTAINING PROTEIN"/>
    <property type="match status" value="1"/>
</dbReference>
<protein>
    <submittedName>
        <fullName evidence="6">TauD/TfdA family dioxygenase</fullName>
        <ecNumber evidence="6">1.14.11.-</ecNumber>
    </submittedName>
</protein>
<evidence type="ECO:0000313" key="6">
    <source>
        <dbReference type="EMBL" id="MFC7615777.1"/>
    </source>
</evidence>
<keyword evidence="7" id="KW-1185">Reference proteome</keyword>
<dbReference type="Gene3D" id="3.60.130.10">
    <property type="entry name" value="Clavaminate synthase-like"/>
    <property type="match status" value="1"/>
</dbReference>
<name>A0ABW2TPQ4_9PSEU</name>
<keyword evidence="3" id="KW-0408">Iron</keyword>
<keyword evidence="6" id="KW-0223">Dioxygenase</keyword>
<dbReference type="InterPro" id="IPR042098">
    <property type="entry name" value="TauD-like_sf"/>
</dbReference>
<evidence type="ECO:0000256" key="1">
    <source>
        <dbReference type="ARBA" id="ARBA00001954"/>
    </source>
</evidence>
<keyword evidence="4" id="KW-0045">Antibiotic biosynthesis</keyword>
<dbReference type="InterPro" id="IPR050411">
    <property type="entry name" value="AlphaKG_dependent_hydroxylases"/>
</dbReference>
<sequence>MDEAREWIAANLTGIRTELLRSGALMLRGLPVATAEDFAAARDLLMPTRASYKEKATPRTDFGAGVFSSTDLPAVQPIRLHNENSYTLDFPGTLLFGCLIAPTAGGATAVGDMRAALAKLPADLRDRFAAHGWLLVRNYSEMAGLPWHTSFATDDKAVTEAYCRDHTIGYQWVDEDSFRTGQVRSAIITHPVTGEQVWFNHVAFWNQWTLDPDVREVLIDTYGADGLPFNTYLGDGTALTEDEVATLNRVYDEVTVRESWQVGDLMLVDNILNAHGRDAFEGDRKIVVAMGDPIPLADCAPTAAPAAMAFGE</sequence>
<feature type="domain" description="TauD/TfdA-like" evidence="5">
    <location>
        <begin position="10"/>
        <end position="289"/>
    </location>
</feature>
<dbReference type="PANTHER" id="PTHR10696">
    <property type="entry name" value="GAMMA-BUTYROBETAINE HYDROXYLASE-RELATED"/>
    <property type="match status" value="1"/>
</dbReference>
<evidence type="ECO:0000256" key="3">
    <source>
        <dbReference type="ARBA" id="ARBA00023004"/>
    </source>
</evidence>
<accession>A0ABW2TPQ4</accession>
<gene>
    <name evidence="6" type="ORF">ACFQV2_22090</name>
</gene>
<organism evidence="6 7">
    <name type="scientific">Actinokineospora soli</name>
    <dbReference type="NCBI Taxonomy" id="1048753"/>
    <lineage>
        <taxon>Bacteria</taxon>
        <taxon>Bacillati</taxon>
        <taxon>Actinomycetota</taxon>
        <taxon>Actinomycetes</taxon>
        <taxon>Pseudonocardiales</taxon>
        <taxon>Pseudonocardiaceae</taxon>
        <taxon>Actinokineospora</taxon>
    </lineage>
</organism>
<dbReference type="InterPro" id="IPR003819">
    <property type="entry name" value="TauD/TfdA-like"/>
</dbReference>
<dbReference type="GO" id="GO:0051213">
    <property type="term" value="F:dioxygenase activity"/>
    <property type="evidence" value="ECO:0007669"/>
    <property type="project" value="UniProtKB-KW"/>
</dbReference>
<comment type="cofactor">
    <cofactor evidence="1">
        <name>Fe(2+)</name>
        <dbReference type="ChEBI" id="CHEBI:29033"/>
    </cofactor>
</comment>
<dbReference type="Pfam" id="PF02668">
    <property type="entry name" value="TauD"/>
    <property type="match status" value="1"/>
</dbReference>